<comment type="caution">
    <text evidence="2">The sequence shown here is derived from an EMBL/GenBank/DDBJ whole genome shotgun (WGS) entry which is preliminary data.</text>
</comment>
<gene>
    <name evidence="2" type="ORF">RY831_25115</name>
</gene>
<dbReference type="RefSeq" id="WP_326509124.1">
    <property type="nucleotide sequence ID" value="NZ_JAWIIV010000030.1"/>
</dbReference>
<sequence length="123" mass="12924">MANTQPSQPSNEAAKSAAGRFTGQTEQQEQVDQPMQSAPSLSHSSDDDAEDGRYSVAEEQNFDQQSDQARRIGQMPADEGIGLSGLKPSEAVAQSAGKDSQGSAPTQLEKSMDRAVPKADDAG</sequence>
<accession>A0ABU6JFJ9</accession>
<organism evidence="2 3">
    <name type="scientific">Noviherbaspirillum album</name>
    <dbReference type="NCBI Taxonomy" id="3080276"/>
    <lineage>
        <taxon>Bacteria</taxon>
        <taxon>Pseudomonadati</taxon>
        <taxon>Pseudomonadota</taxon>
        <taxon>Betaproteobacteria</taxon>
        <taxon>Burkholderiales</taxon>
        <taxon>Oxalobacteraceae</taxon>
        <taxon>Noviherbaspirillum</taxon>
    </lineage>
</organism>
<reference evidence="2 3" key="1">
    <citation type="submission" date="2023-10" db="EMBL/GenBank/DDBJ databases">
        <title>Noviherbaspirillum sp. CPCC 100848 genome assembly.</title>
        <authorList>
            <person name="Li X.Y."/>
            <person name="Fang X.M."/>
        </authorList>
    </citation>
    <scope>NUCLEOTIDE SEQUENCE [LARGE SCALE GENOMIC DNA]</scope>
    <source>
        <strain evidence="2 3">CPCC 100848</strain>
    </source>
</reference>
<feature type="compositionally biased region" description="Polar residues" evidence="1">
    <location>
        <begin position="22"/>
        <end position="43"/>
    </location>
</feature>
<protein>
    <submittedName>
        <fullName evidence="2">Uncharacterized protein</fullName>
    </submittedName>
</protein>
<dbReference type="EMBL" id="JAWIIV010000030">
    <property type="protein sequence ID" value="MEC4722449.1"/>
    <property type="molecule type" value="Genomic_DNA"/>
</dbReference>
<feature type="compositionally biased region" description="Polar residues" evidence="1">
    <location>
        <begin position="97"/>
        <end position="109"/>
    </location>
</feature>
<evidence type="ECO:0000256" key="1">
    <source>
        <dbReference type="SAM" id="MobiDB-lite"/>
    </source>
</evidence>
<name>A0ABU6JFJ9_9BURK</name>
<proteinExistence type="predicted"/>
<feature type="compositionally biased region" description="Basic and acidic residues" evidence="1">
    <location>
        <begin position="110"/>
        <end position="123"/>
    </location>
</feature>
<evidence type="ECO:0000313" key="3">
    <source>
        <dbReference type="Proteomes" id="UP001352263"/>
    </source>
</evidence>
<evidence type="ECO:0000313" key="2">
    <source>
        <dbReference type="EMBL" id="MEC4722449.1"/>
    </source>
</evidence>
<feature type="region of interest" description="Disordered" evidence="1">
    <location>
        <begin position="1"/>
        <end position="123"/>
    </location>
</feature>
<dbReference type="Proteomes" id="UP001352263">
    <property type="component" value="Unassembled WGS sequence"/>
</dbReference>
<keyword evidence="3" id="KW-1185">Reference proteome</keyword>
<feature type="compositionally biased region" description="Polar residues" evidence="1">
    <location>
        <begin position="1"/>
        <end position="13"/>
    </location>
</feature>